<dbReference type="Proteomes" id="UP000284751">
    <property type="component" value="Unassembled WGS sequence"/>
</dbReference>
<accession>A0A412AY78</accession>
<sequence>MLVIIKNLEHLQGAGLYGNSDFNKTADLSPRYPPLRRLNSLKNTDSFVKWKNVKHVSVLSRRRPEKVTLLGTAVSLLELNFSACYNVKKSCDKVFGGKEGYCG</sequence>
<proteinExistence type="predicted"/>
<dbReference type="EMBL" id="QRTC01000018">
    <property type="protein sequence ID" value="RGQ41504.1"/>
    <property type="molecule type" value="Genomic_DNA"/>
</dbReference>
<evidence type="ECO:0000313" key="1">
    <source>
        <dbReference type="EMBL" id="RGQ41504.1"/>
    </source>
</evidence>
<reference evidence="1 2" key="1">
    <citation type="submission" date="2018-08" db="EMBL/GenBank/DDBJ databases">
        <title>A genome reference for cultivated species of the human gut microbiota.</title>
        <authorList>
            <person name="Zou Y."/>
            <person name="Xue W."/>
            <person name="Luo G."/>
        </authorList>
    </citation>
    <scope>NUCLEOTIDE SEQUENCE [LARGE SCALE GENOMIC DNA]</scope>
    <source>
        <strain evidence="1 2">AF28-26</strain>
    </source>
</reference>
<protein>
    <submittedName>
        <fullName evidence="1">Uncharacterized protein</fullName>
    </submittedName>
</protein>
<comment type="caution">
    <text evidence="1">The sequence shown here is derived from an EMBL/GenBank/DDBJ whole genome shotgun (WGS) entry which is preliminary data.</text>
</comment>
<evidence type="ECO:0000313" key="2">
    <source>
        <dbReference type="Proteomes" id="UP000284751"/>
    </source>
</evidence>
<organism evidence="1 2">
    <name type="scientific">[Clostridium] leptum</name>
    <dbReference type="NCBI Taxonomy" id="1535"/>
    <lineage>
        <taxon>Bacteria</taxon>
        <taxon>Bacillati</taxon>
        <taxon>Bacillota</taxon>
        <taxon>Clostridia</taxon>
        <taxon>Eubacteriales</taxon>
        <taxon>Oscillospiraceae</taxon>
        <taxon>Oscillospiraceae incertae sedis</taxon>
    </lineage>
</organism>
<name>A0A412AY78_9FIRM</name>
<gene>
    <name evidence="1" type="ORF">DWY99_06110</name>
</gene>
<dbReference type="AlphaFoldDB" id="A0A412AY78"/>